<gene>
    <name evidence="2" type="ORF">NX772_00190</name>
</gene>
<feature type="transmembrane region" description="Helical" evidence="1">
    <location>
        <begin position="26"/>
        <end position="53"/>
    </location>
</feature>
<organism evidence="2 3">
    <name type="scientific">Mesomycoplasma molare</name>
    <dbReference type="NCBI Taxonomy" id="171288"/>
    <lineage>
        <taxon>Bacteria</taxon>
        <taxon>Bacillati</taxon>
        <taxon>Mycoplasmatota</taxon>
        <taxon>Mycoplasmoidales</taxon>
        <taxon>Metamycoplasmataceae</taxon>
        <taxon>Mesomycoplasma</taxon>
    </lineage>
</organism>
<name>A0ABY5TVH8_9BACT</name>
<sequence>MAVKPNKKIVAYMENKIKSLKRISKIYFWLNNVFSFIIIAINIYSIILAILYLDYATVELIKDNSEIGKHITSREQWPEVLKILSYTAFFVIFLITNFFLSLFLAIFRSTFHYNNYKQVRRELYFLYIKYFSTERKEYSLEEFKQDLIKVEPILINKYKKNWKKEIKSTLLKKVS</sequence>
<feature type="transmembrane region" description="Helical" evidence="1">
    <location>
        <begin position="83"/>
        <end position="107"/>
    </location>
</feature>
<keyword evidence="1" id="KW-0472">Membrane</keyword>
<keyword evidence="1" id="KW-0812">Transmembrane</keyword>
<reference evidence="2" key="1">
    <citation type="submission" date="2022-08" db="EMBL/GenBank/DDBJ databases">
        <title>Complete genome sequence of Mycoplasma molare type strain H 542.</title>
        <authorList>
            <person name="Spergser J."/>
        </authorList>
    </citation>
    <scope>NUCLEOTIDE SEQUENCE</scope>
    <source>
        <strain evidence="2">H 542</strain>
    </source>
</reference>
<dbReference type="EMBL" id="CP103423">
    <property type="protein sequence ID" value="UWD34240.1"/>
    <property type="molecule type" value="Genomic_DNA"/>
</dbReference>
<evidence type="ECO:0008006" key="4">
    <source>
        <dbReference type="Google" id="ProtNLM"/>
    </source>
</evidence>
<dbReference type="RefSeq" id="WP_027123333.1">
    <property type="nucleotide sequence ID" value="NZ_CP103423.1"/>
</dbReference>
<evidence type="ECO:0000256" key="1">
    <source>
        <dbReference type="SAM" id="Phobius"/>
    </source>
</evidence>
<keyword evidence="3" id="KW-1185">Reference proteome</keyword>
<dbReference type="Proteomes" id="UP001058364">
    <property type="component" value="Chromosome"/>
</dbReference>
<evidence type="ECO:0000313" key="3">
    <source>
        <dbReference type="Proteomes" id="UP001058364"/>
    </source>
</evidence>
<proteinExistence type="predicted"/>
<accession>A0ABY5TVH8</accession>
<evidence type="ECO:0000313" key="2">
    <source>
        <dbReference type="EMBL" id="UWD34240.1"/>
    </source>
</evidence>
<protein>
    <recommendedName>
        <fullName evidence="4">Transmembrane protein</fullName>
    </recommendedName>
</protein>
<keyword evidence="1" id="KW-1133">Transmembrane helix</keyword>